<feature type="compositionally biased region" description="Acidic residues" evidence="9">
    <location>
        <begin position="254"/>
        <end position="266"/>
    </location>
</feature>
<accession>A0ABC8UQF4</accession>
<dbReference type="InterPro" id="IPR040309">
    <property type="entry name" value="Naf1"/>
</dbReference>
<feature type="region of interest" description="Disordered" evidence="9">
    <location>
        <begin position="238"/>
        <end position="356"/>
    </location>
</feature>
<keyword evidence="4" id="KW-0690">Ribosome biogenesis</keyword>
<dbReference type="Pfam" id="PF04410">
    <property type="entry name" value="Gar1"/>
    <property type="match status" value="1"/>
</dbReference>
<dbReference type="PANTHER" id="PTHR31633:SF1">
    <property type="entry name" value="H_ACA RIBONUCLEOPROTEIN COMPLEX NON-CORE SUBUNIT NAF1"/>
    <property type="match status" value="1"/>
</dbReference>
<evidence type="ECO:0000256" key="1">
    <source>
        <dbReference type="ARBA" id="ARBA00004123"/>
    </source>
</evidence>
<evidence type="ECO:0000256" key="6">
    <source>
        <dbReference type="ARBA" id="ARBA00022553"/>
    </source>
</evidence>
<dbReference type="InterPro" id="IPR007504">
    <property type="entry name" value="H/ACA_rnp_Gar1/Naf1"/>
</dbReference>
<comment type="caution">
    <text evidence="10">The sequence shown here is derived from an EMBL/GenBank/DDBJ whole genome shotgun (WGS) entry which is preliminary data.</text>
</comment>
<feature type="region of interest" description="Disordered" evidence="9">
    <location>
        <begin position="502"/>
        <end position="531"/>
    </location>
</feature>
<dbReference type="SUPFAM" id="SSF50447">
    <property type="entry name" value="Translation proteins"/>
    <property type="match status" value="1"/>
</dbReference>
<proteinExistence type="inferred from homology"/>
<evidence type="ECO:0000256" key="7">
    <source>
        <dbReference type="ARBA" id="ARBA00022884"/>
    </source>
</evidence>
<keyword evidence="11" id="KW-1185">Reference proteome</keyword>
<dbReference type="Gene3D" id="2.40.10.230">
    <property type="entry name" value="Probable tRNA pseudouridine synthase domain"/>
    <property type="match status" value="1"/>
</dbReference>
<keyword evidence="7" id="KW-0694">RNA-binding</keyword>
<sequence length="764" mass="82817">MVGFIYKPTSAEFEEEKELNTRPSELEKANHSLDLLLAEVEDFHLPLDFVDSFLDFGSIKNGMEENPEPYSGINGLKAEPERVGSEKVESVVVDSGTELVQLGFSEEIKVEDSIVHGSEKLGNLGCLTPDPDDSSLRMAGIGFFESGIEVGKDHVCKEIKVENPVGGEFGMLGSFGCLIEEEMERVSLNGVSNSPASVVDSFGAKTGQISSVHGKGVIGNDVKSGEVVSVDRDVARSGGVRSIDGSGLKGREIESDEDESDSESDSESASSSSSLSSSTTSSSSEDDDADEEEEEEEGEEEKEEEGKGEVNMEEGEIRDSDAHKMDAWSDDGDDEEDGSRSSALQGPIKSKNELGDLPAVPPVNITLQPYHQTLPVGVVLSIMGAQVIVEGMEKHDPLNEGSILWITESRSPLGLVDEIFGPVKNPYYMIRYNSDSEVPAGIQQGTLISFVPEFANHVLNDLNLYKKGYDASGENDEEVFDEVEFSDDEKEAEYKRMLKMTKRGTNDQKSGNRTKDKKKFKNRGGNWKNDQISMTEAPAGVGQPLTDQNQLFIPPVSALLGQDNCLRSSESVQSFAGGSSFLPTFPQVSQAPGLNAPSNGVWANTISCQQPRNMRFPSSFSTNGMAWQQQNHPHQCQMLLPNVAPFQQDNSHMLPSNFVLPGGQTNFVRAPPFSPWPASLGQHGFNQPPSGVGLTGRHAFQPINVGAKVPYNGSQIQHNYDLQPSSFISGNNETSQGFSQGVNSCCGRKPNRRGCGRFGSGRGR</sequence>
<dbReference type="GO" id="GO:0005634">
    <property type="term" value="C:nucleus"/>
    <property type="evidence" value="ECO:0007669"/>
    <property type="project" value="UniProtKB-SubCell"/>
</dbReference>
<evidence type="ECO:0000256" key="2">
    <source>
        <dbReference type="ARBA" id="ARBA00009801"/>
    </source>
</evidence>
<keyword evidence="8" id="KW-0539">Nucleus</keyword>
<keyword evidence="5" id="KW-0698">rRNA processing</keyword>
<dbReference type="EMBL" id="CAUOFW020008591">
    <property type="protein sequence ID" value="CAK9183263.1"/>
    <property type="molecule type" value="Genomic_DNA"/>
</dbReference>
<dbReference type="InterPro" id="IPR009000">
    <property type="entry name" value="Transl_B-barrel_sf"/>
</dbReference>
<feature type="compositionally biased region" description="Basic and acidic residues" evidence="9">
    <location>
        <begin position="304"/>
        <end position="327"/>
    </location>
</feature>
<feature type="compositionally biased region" description="Acidic residues" evidence="9">
    <location>
        <begin position="328"/>
        <end position="337"/>
    </location>
</feature>
<dbReference type="GO" id="GO:0003723">
    <property type="term" value="F:RNA binding"/>
    <property type="evidence" value="ECO:0007669"/>
    <property type="project" value="UniProtKB-KW"/>
</dbReference>
<dbReference type="PANTHER" id="PTHR31633">
    <property type="entry name" value="H/ACA RIBONUCLEOPROTEIN COMPLEX NON-CORE SUBUNIT NAF1"/>
    <property type="match status" value="1"/>
</dbReference>
<protein>
    <recommendedName>
        <fullName evidence="3">H/ACA ribonucleoprotein complex non-core subunit NAF1</fullName>
    </recommendedName>
</protein>
<evidence type="ECO:0000256" key="4">
    <source>
        <dbReference type="ARBA" id="ARBA00022517"/>
    </source>
</evidence>
<dbReference type="Proteomes" id="UP001642360">
    <property type="component" value="Unassembled WGS sequence"/>
</dbReference>
<reference evidence="10 11" key="1">
    <citation type="submission" date="2024-02" db="EMBL/GenBank/DDBJ databases">
        <authorList>
            <person name="Vignale AGUSTIN F."/>
            <person name="Sosa J E."/>
            <person name="Modenutti C."/>
        </authorList>
    </citation>
    <scope>NUCLEOTIDE SEQUENCE [LARGE SCALE GENOMIC DNA]</scope>
</reference>
<feature type="compositionally biased region" description="Low complexity" evidence="9">
    <location>
        <begin position="267"/>
        <end position="283"/>
    </location>
</feature>
<feature type="compositionally biased region" description="Acidic residues" evidence="9">
    <location>
        <begin position="284"/>
        <end position="303"/>
    </location>
</feature>
<gene>
    <name evidence="10" type="ORF">ILEXP_LOCUS53519</name>
</gene>
<evidence type="ECO:0000256" key="8">
    <source>
        <dbReference type="ARBA" id="ARBA00023242"/>
    </source>
</evidence>
<dbReference type="InterPro" id="IPR038664">
    <property type="entry name" value="Gar1/Naf1_Cbf5-bd_sf"/>
</dbReference>
<name>A0ABC8UQF4_9AQUA</name>
<organism evidence="10 11">
    <name type="scientific">Ilex paraguariensis</name>
    <name type="common">yerba mate</name>
    <dbReference type="NCBI Taxonomy" id="185542"/>
    <lineage>
        <taxon>Eukaryota</taxon>
        <taxon>Viridiplantae</taxon>
        <taxon>Streptophyta</taxon>
        <taxon>Embryophyta</taxon>
        <taxon>Tracheophyta</taxon>
        <taxon>Spermatophyta</taxon>
        <taxon>Magnoliopsida</taxon>
        <taxon>eudicotyledons</taxon>
        <taxon>Gunneridae</taxon>
        <taxon>Pentapetalae</taxon>
        <taxon>asterids</taxon>
        <taxon>campanulids</taxon>
        <taxon>Aquifoliales</taxon>
        <taxon>Aquifoliaceae</taxon>
        <taxon>Ilex</taxon>
    </lineage>
</organism>
<evidence type="ECO:0000256" key="3">
    <source>
        <dbReference type="ARBA" id="ARBA00021438"/>
    </source>
</evidence>
<dbReference type="FunFam" id="2.40.10.230:FF:000002">
    <property type="entry name" value="H/ACA ribonucleoprotein complex non-core subunit NAF1"/>
    <property type="match status" value="1"/>
</dbReference>
<evidence type="ECO:0000313" key="11">
    <source>
        <dbReference type="Proteomes" id="UP001642360"/>
    </source>
</evidence>
<comment type="subcellular location">
    <subcellularLocation>
        <location evidence="1">Nucleus</location>
    </subcellularLocation>
</comment>
<evidence type="ECO:0000256" key="5">
    <source>
        <dbReference type="ARBA" id="ARBA00022552"/>
    </source>
</evidence>
<evidence type="ECO:0000256" key="9">
    <source>
        <dbReference type="SAM" id="MobiDB-lite"/>
    </source>
</evidence>
<keyword evidence="6" id="KW-0597">Phosphoprotein</keyword>
<dbReference type="GO" id="GO:0006364">
    <property type="term" value="P:rRNA processing"/>
    <property type="evidence" value="ECO:0007669"/>
    <property type="project" value="UniProtKB-KW"/>
</dbReference>
<evidence type="ECO:0000313" key="10">
    <source>
        <dbReference type="EMBL" id="CAK9183263.1"/>
    </source>
</evidence>
<dbReference type="AlphaFoldDB" id="A0ABC8UQF4"/>
<comment type="similarity">
    <text evidence="2">Belongs to the NAF1 family.</text>
</comment>